<evidence type="ECO:0000256" key="2">
    <source>
        <dbReference type="ARBA" id="ARBA00022748"/>
    </source>
</evidence>
<keyword evidence="4" id="KW-0676">Redox-active center</keyword>
<dbReference type="PANTHER" id="PTHR42852">
    <property type="entry name" value="THIOL:DISULFIDE INTERCHANGE PROTEIN DSBE"/>
    <property type="match status" value="1"/>
</dbReference>
<name>A0AAV4K7C8_9DEIO</name>
<evidence type="ECO:0000313" key="8">
    <source>
        <dbReference type="Proteomes" id="UP000630135"/>
    </source>
</evidence>
<dbReference type="InterPro" id="IPR000866">
    <property type="entry name" value="AhpC/TSA"/>
</dbReference>
<organism evidence="6 9">
    <name type="scientific">Deinococcus wulumuqiensis</name>
    <dbReference type="NCBI Taxonomy" id="980427"/>
    <lineage>
        <taxon>Bacteria</taxon>
        <taxon>Thermotogati</taxon>
        <taxon>Deinococcota</taxon>
        <taxon>Deinococci</taxon>
        <taxon>Deinococcales</taxon>
        <taxon>Deinococcaceae</taxon>
        <taxon>Deinococcus</taxon>
    </lineage>
</organism>
<dbReference type="AlphaFoldDB" id="A0AAV4K7C8"/>
<dbReference type="GO" id="GO:0017004">
    <property type="term" value="P:cytochrome complex assembly"/>
    <property type="evidence" value="ECO:0007669"/>
    <property type="project" value="UniProtKB-KW"/>
</dbReference>
<evidence type="ECO:0000313" key="6">
    <source>
        <dbReference type="EMBL" id="GGI89360.1"/>
    </source>
</evidence>
<dbReference type="InterPro" id="IPR013766">
    <property type="entry name" value="Thioredoxin_domain"/>
</dbReference>
<dbReference type="GO" id="GO:0016491">
    <property type="term" value="F:oxidoreductase activity"/>
    <property type="evidence" value="ECO:0007669"/>
    <property type="project" value="InterPro"/>
</dbReference>
<comment type="caution">
    <text evidence="6">The sequence shown here is derived from an EMBL/GenBank/DDBJ whole genome shotgun (WGS) entry which is preliminary data.</text>
</comment>
<dbReference type="Proteomes" id="UP000630135">
    <property type="component" value="Unassembled WGS sequence"/>
</dbReference>
<reference evidence="8" key="3">
    <citation type="journal article" date="2019" name="Int. J. Syst. Evol. Microbiol.">
        <title>The Global Catalogue of Microorganisms (GCM) 10K type strain sequencing project: providing services to taxonomists for standard genome sequencing and annotation.</title>
        <authorList>
            <consortium name="The Broad Institute Genomics Platform"/>
            <consortium name="The Broad Institute Genome Sequencing Center for Infectious Disease"/>
            <person name="Wu L."/>
            <person name="Ma J."/>
        </authorList>
    </citation>
    <scope>NUCLEOTIDE SEQUENCE [LARGE SCALE GENOMIC DNA]</scope>
    <source>
        <strain evidence="8">CGMCC 1.8884</strain>
    </source>
</reference>
<dbReference type="Proteomes" id="UP000652720">
    <property type="component" value="Unassembled WGS sequence"/>
</dbReference>
<dbReference type="Gene3D" id="3.40.30.10">
    <property type="entry name" value="Glutaredoxin"/>
    <property type="match status" value="1"/>
</dbReference>
<dbReference type="GO" id="GO:0016209">
    <property type="term" value="F:antioxidant activity"/>
    <property type="evidence" value="ECO:0007669"/>
    <property type="project" value="InterPro"/>
</dbReference>
<dbReference type="EMBL" id="BMLZ01000029">
    <property type="protein sequence ID" value="GGP30504.1"/>
    <property type="molecule type" value="Genomic_DNA"/>
</dbReference>
<feature type="domain" description="Thioredoxin" evidence="5">
    <location>
        <begin position="46"/>
        <end position="183"/>
    </location>
</feature>
<evidence type="ECO:0000256" key="1">
    <source>
        <dbReference type="ARBA" id="ARBA00004196"/>
    </source>
</evidence>
<dbReference type="PANTHER" id="PTHR42852:SF6">
    <property type="entry name" value="THIOL:DISULFIDE INTERCHANGE PROTEIN DSBE"/>
    <property type="match status" value="1"/>
</dbReference>
<sequence>MTQPAPPAPPARPAWTRAVPPLLAAALVGGLGWALLRPADQAAGGPLVGQTAPAFRLAGLDGQPVALADYRGRPVVLNFWASWCGPCREEAPLFAKLAARPDAPALVGILFNETRPQDARDFARQYGLTYPNLQDPGVATAIAYQVTGIPRTVFIDAQGVVRHIDQGGLDTARFNAGLAKIGVPGL</sequence>
<dbReference type="GO" id="GO:0030313">
    <property type="term" value="C:cell envelope"/>
    <property type="evidence" value="ECO:0007669"/>
    <property type="project" value="UniProtKB-SubCell"/>
</dbReference>
<comment type="subcellular location">
    <subcellularLocation>
        <location evidence="1">Cell envelope</location>
    </subcellularLocation>
</comment>
<dbReference type="CDD" id="cd02966">
    <property type="entry name" value="TlpA_like_family"/>
    <property type="match status" value="1"/>
</dbReference>
<dbReference type="PROSITE" id="PS00194">
    <property type="entry name" value="THIOREDOXIN_1"/>
    <property type="match status" value="1"/>
</dbReference>
<dbReference type="PROSITE" id="PS51352">
    <property type="entry name" value="THIOREDOXIN_2"/>
    <property type="match status" value="1"/>
</dbReference>
<dbReference type="RefSeq" id="WP_188713241.1">
    <property type="nucleotide sequence ID" value="NZ_BMLZ01000029.1"/>
</dbReference>
<reference evidence="6" key="4">
    <citation type="submission" date="2023-08" db="EMBL/GenBank/DDBJ databases">
        <authorList>
            <person name="Sun Q."/>
            <person name="Zhou Y."/>
        </authorList>
    </citation>
    <scope>NUCLEOTIDE SEQUENCE</scope>
    <source>
        <strain evidence="7">CGMCC 1.8884</strain>
        <strain evidence="6">CGMCC 1.8885</strain>
    </source>
</reference>
<dbReference type="Pfam" id="PF00578">
    <property type="entry name" value="AhpC-TSA"/>
    <property type="match status" value="1"/>
</dbReference>
<protein>
    <submittedName>
        <fullName evidence="6">Thiol:disulfide interchange protein</fullName>
    </submittedName>
</protein>
<keyword evidence="8" id="KW-1185">Reference proteome</keyword>
<evidence type="ECO:0000256" key="3">
    <source>
        <dbReference type="ARBA" id="ARBA00023157"/>
    </source>
</evidence>
<keyword evidence="2" id="KW-0201">Cytochrome c-type biogenesis</keyword>
<evidence type="ECO:0000259" key="5">
    <source>
        <dbReference type="PROSITE" id="PS51352"/>
    </source>
</evidence>
<reference evidence="7" key="1">
    <citation type="journal article" date="2014" name="Int. J. Syst. Evol. Microbiol.">
        <title>Complete genome of a new Firmicutes species belonging to the dominant human colonic microbiota ('Ruminococcus bicirculans') reveals two chromosomes and a selective capacity to utilize plant glucans.</title>
        <authorList>
            <consortium name="NISC Comparative Sequencing Program"/>
            <person name="Wegmann U."/>
            <person name="Louis P."/>
            <person name="Goesmann A."/>
            <person name="Henrissat B."/>
            <person name="Duncan S.H."/>
            <person name="Flint H.J."/>
        </authorList>
    </citation>
    <scope>NUCLEOTIDE SEQUENCE</scope>
    <source>
        <strain evidence="7">CGMCC 1.8884</strain>
    </source>
</reference>
<dbReference type="InterPro" id="IPR050553">
    <property type="entry name" value="Thioredoxin_ResA/DsbE_sf"/>
</dbReference>
<evidence type="ECO:0000313" key="9">
    <source>
        <dbReference type="Proteomes" id="UP000652720"/>
    </source>
</evidence>
<accession>A0AAV4K7C8</accession>
<keyword evidence="3" id="KW-1015">Disulfide bond</keyword>
<evidence type="ECO:0000256" key="4">
    <source>
        <dbReference type="ARBA" id="ARBA00023284"/>
    </source>
</evidence>
<dbReference type="SUPFAM" id="SSF52833">
    <property type="entry name" value="Thioredoxin-like"/>
    <property type="match status" value="1"/>
</dbReference>
<reference evidence="6" key="2">
    <citation type="journal article" date="2014" name="Int. J. Syst. Evol. Microbiol.">
        <title>Complete genome sequence of Corynebacterium casei LMG S-19264T (=DSM 44701T), isolated from a smear-ripened cheese.</title>
        <authorList>
            <consortium name="US DOE Joint Genome Institute (JGI-PGF)"/>
            <person name="Walter F."/>
            <person name="Albersmeier A."/>
            <person name="Kalinowski J."/>
            <person name="Ruckert C."/>
        </authorList>
    </citation>
    <scope>NUCLEOTIDE SEQUENCE</scope>
    <source>
        <strain evidence="6">CGMCC 1.8885</strain>
    </source>
</reference>
<gene>
    <name evidence="7" type="ORF">GCM10008021_21550</name>
    <name evidence="6" type="ORF">GCM10010914_24600</name>
</gene>
<evidence type="ECO:0000313" key="7">
    <source>
        <dbReference type="EMBL" id="GGP30504.1"/>
    </source>
</evidence>
<dbReference type="InterPro" id="IPR036249">
    <property type="entry name" value="Thioredoxin-like_sf"/>
</dbReference>
<proteinExistence type="predicted"/>
<dbReference type="InterPro" id="IPR017937">
    <property type="entry name" value="Thioredoxin_CS"/>
</dbReference>
<dbReference type="EMBL" id="BMMA01000028">
    <property type="protein sequence ID" value="GGI89360.1"/>
    <property type="molecule type" value="Genomic_DNA"/>
</dbReference>